<evidence type="ECO:0008006" key="3">
    <source>
        <dbReference type="Google" id="ProtNLM"/>
    </source>
</evidence>
<dbReference type="SUPFAM" id="SSF81383">
    <property type="entry name" value="F-box domain"/>
    <property type="match status" value="1"/>
</dbReference>
<keyword evidence="2" id="KW-1185">Reference proteome</keyword>
<organism evidence="1 2">
    <name type="scientific">Lentinus brumalis</name>
    <dbReference type="NCBI Taxonomy" id="2498619"/>
    <lineage>
        <taxon>Eukaryota</taxon>
        <taxon>Fungi</taxon>
        <taxon>Dikarya</taxon>
        <taxon>Basidiomycota</taxon>
        <taxon>Agaricomycotina</taxon>
        <taxon>Agaricomycetes</taxon>
        <taxon>Polyporales</taxon>
        <taxon>Polyporaceae</taxon>
        <taxon>Lentinus</taxon>
    </lineage>
</organism>
<protein>
    <recommendedName>
        <fullName evidence="3">F-box domain-containing protein</fullName>
    </recommendedName>
</protein>
<reference evidence="1 2" key="1">
    <citation type="journal article" date="2018" name="Biotechnol. Biofuels">
        <title>Integrative visual omics of the white-rot fungus Polyporus brumalis exposes the biotechnological potential of its oxidative enzymes for delignifying raw plant biomass.</title>
        <authorList>
            <person name="Miyauchi S."/>
            <person name="Rancon A."/>
            <person name="Drula E."/>
            <person name="Hage H."/>
            <person name="Chaduli D."/>
            <person name="Favel A."/>
            <person name="Grisel S."/>
            <person name="Henrissat B."/>
            <person name="Herpoel-Gimbert I."/>
            <person name="Ruiz-Duenas F.J."/>
            <person name="Chevret D."/>
            <person name="Hainaut M."/>
            <person name="Lin J."/>
            <person name="Wang M."/>
            <person name="Pangilinan J."/>
            <person name="Lipzen A."/>
            <person name="Lesage-Meessen L."/>
            <person name="Navarro D."/>
            <person name="Riley R."/>
            <person name="Grigoriev I.V."/>
            <person name="Zhou S."/>
            <person name="Raouche S."/>
            <person name="Rosso M.N."/>
        </authorList>
    </citation>
    <scope>NUCLEOTIDE SEQUENCE [LARGE SCALE GENOMIC DNA]</scope>
    <source>
        <strain evidence="1 2">BRFM 1820</strain>
    </source>
</reference>
<dbReference type="Proteomes" id="UP000256964">
    <property type="component" value="Unassembled WGS sequence"/>
</dbReference>
<evidence type="ECO:0000313" key="1">
    <source>
        <dbReference type="EMBL" id="RDX52401.1"/>
    </source>
</evidence>
<evidence type="ECO:0000313" key="2">
    <source>
        <dbReference type="Proteomes" id="UP000256964"/>
    </source>
</evidence>
<proteinExistence type="predicted"/>
<dbReference type="EMBL" id="KZ857390">
    <property type="protein sequence ID" value="RDX52401.1"/>
    <property type="molecule type" value="Genomic_DNA"/>
</dbReference>
<dbReference type="OrthoDB" id="2758166at2759"/>
<sequence length="54" mass="5961">MCSAATTPPCFPPELIDEVIACVWPDTETLLSCALVCSGWLPAARYHLFRDVHL</sequence>
<accession>A0A371DIN4</accession>
<dbReference type="InterPro" id="IPR036047">
    <property type="entry name" value="F-box-like_dom_sf"/>
</dbReference>
<gene>
    <name evidence="1" type="ORF">OH76DRAFT_1345210</name>
</gene>
<name>A0A371DIN4_9APHY</name>
<dbReference type="AlphaFoldDB" id="A0A371DIN4"/>
<feature type="non-terminal residue" evidence="1">
    <location>
        <position position="54"/>
    </location>
</feature>